<evidence type="ECO:0000256" key="2">
    <source>
        <dbReference type="ARBA" id="ARBA00022723"/>
    </source>
</evidence>
<evidence type="ECO:0000259" key="6">
    <source>
        <dbReference type="PROSITE" id="PS50249"/>
    </source>
</evidence>
<dbReference type="InterPro" id="IPR025657">
    <property type="entry name" value="RadC_JAB"/>
</dbReference>
<evidence type="ECO:0000313" key="8">
    <source>
        <dbReference type="Proteomes" id="UP000010816"/>
    </source>
</evidence>
<dbReference type="Proteomes" id="UP000010816">
    <property type="component" value="Plasmid pTHIMO01"/>
</dbReference>
<reference evidence="7 8" key="1">
    <citation type="submission" date="2011-09" db="EMBL/GenBank/DDBJ databases">
        <title>Complete sequence of plasmid of Thioflavicoccus mobilis 8321.</title>
        <authorList>
            <consortium name="US DOE Joint Genome Institute"/>
            <person name="Lucas S."/>
            <person name="Han J."/>
            <person name="Lapidus A."/>
            <person name="Cheng J.-F."/>
            <person name="Goodwin L."/>
            <person name="Pitluck S."/>
            <person name="Peters L."/>
            <person name="Ovchinnikova G."/>
            <person name="Lu M."/>
            <person name="Detter J.C."/>
            <person name="Han C."/>
            <person name="Tapia R."/>
            <person name="Land M."/>
            <person name="Hauser L."/>
            <person name="Kyrpides N."/>
            <person name="Ivanova N."/>
            <person name="Pagani I."/>
            <person name="Vogl K."/>
            <person name="Liu Z."/>
            <person name="Imhoff J."/>
            <person name="Thiel V."/>
            <person name="Frigaard N.-U."/>
            <person name="Bryant D."/>
            <person name="Woyke T."/>
        </authorList>
    </citation>
    <scope>NUCLEOTIDE SEQUENCE [LARGE SCALE GENOMIC DNA]</scope>
    <source>
        <strain evidence="7 8">8321</strain>
        <plasmid evidence="8">Plasmid pTHIMO01</plasmid>
    </source>
</reference>
<keyword evidence="1" id="KW-0645">Protease</keyword>
<dbReference type="PANTHER" id="PTHR30471:SF3">
    <property type="entry name" value="UPF0758 PROTEIN YEES-RELATED"/>
    <property type="match status" value="1"/>
</dbReference>
<dbReference type="InterPro" id="IPR020891">
    <property type="entry name" value="UPF0758_CS"/>
</dbReference>
<keyword evidence="7" id="KW-0614">Plasmid</keyword>
<dbReference type="Gene3D" id="3.40.140.10">
    <property type="entry name" value="Cytidine Deaminase, domain 2"/>
    <property type="match status" value="1"/>
</dbReference>
<dbReference type="OrthoDB" id="9804482at2"/>
<name>L0H3Z3_9GAMM</name>
<dbReference type="Pfam" id="PF04002">
    <property type="entry name" value="RadC"/>
    <property type="match status" value="1"/>
</dbReference>
<dbReference type="PROSITE" id="PS50249">
    <property type="entry name" value="MPN"/>
    <property type="match status" value="1"/>
</dbReference>
<accession>L0H3Z3</accession>
<proteinExistence type="predicted"/>
<dbReference type="PATRIC" id="fig|765912.4.peg.3664"/>
<dbReference type="SUPFAM" id="SSF102712">
    <property type="entry name" value="JAB1/MPN domain"/>
    <property type="match status" value="1"/>
</dbReference>
<gene>
    <name evidence="7" type="ORF">Thimo_3743</name>
</gene>
<dbReference type="GO" id="GO:0006508">
    <property type="term" value="P:proteolysis"/>
    <property type="evidence" value="ECO:0007669"/>
    <property type="project" value="UniProtKB-KW"/>
</dbReference>
<dbReference type="AlphaFoldDB" id="L0H3Z3"/>
<dbReference type="HOGENOM" id="CLU_073529_3_1_6"/>
<evidence type="ECO:0000256" key="4">
    <source>
        <dbReference type="ARBA" id="ARBA00022833"/>
    </source>
</evidence>
<keyword evidence="8" id="KW-1185">Reference proteome</keyword>
<protein>
    <submittedName>
        <fullName evidence="7">DNA repair protein</fullName>
    </submittedName>
</protein>
<dbReference type="InterPro" id="IPR037518">
    <property type="entry name" value="MPN"/>
</dbReference>
<dbReference type="RefSeq" id="WP_015282514.1">
    <property type="nucleotide sequence ID" value="NC_019941.1"/>
</dbReference>
<dbReference type="GO" id="GO:0008237">
    <property type="term" value="F:metallopeptidase activity"/>
    <property type="evidence" value="ECO:0007669"/>
    <property type="project" value="UniProtKB-KW"/>
</dbReference>
<dbReference type="NCBIfam" id="TIGR00608">
    <property type="entry name" value="radc"/>
    <property type="match status" value="1"/>
</dbReference>
<sequence length="172" mass="18970">MTQQILSFPANASTNRFADLRPGDLSADEKASLVELALTILARKHRRGSALTSPEATRSYLRLEIGERHHELFGCLFLDNRHRIIAKEELFYGTIDGASVHPRVVVARALELNAAAVVFFHNHPSGVAEPSQSDLRITTRLKDALALVDVRVLDHLVVSVEDSVSLAERGLI</sequence>
<dbReference type="KEGG" id="tmb:Thimo_3743"/>
<evidence type="ECO:0000256" key="1">
    <source>
        <dbReference type="ARBA" id="ARBA00022670"/>
    </source>
</evidence>
<dbReference type="InterPro" id="IPR001405">
    <property type="entry name" value="UPF0758"/>
</dbReference>
<keyword evidence="4" id="KW-0862">Zinc</keyword>
<feature type="domain" description="MPN" evidence="6">
    <location>
        <begin position="50"/>
        <end position="172"/>
    </location>
</feature>
<dbReference type="CDD" id="cd08071">
    <property type="entry name" value="MPN_DUF2466"/>
    <property type="match status" value="1"/>
</dbReference>
<keyword evidence="3" id="KW-0378">Hydrolase</keyword>
<dbReference type="EMBL" id="CP003052">
    <property type="protein sequence ID" value="AGA92395.1"/>
    <property type="molecule type" value="Genomic_DNA"/>
</dbReference>
<dbReference type="PANTHER" id="PTHR30471">
    <property type="entry name" value="DNA REPAIR PROTEIN RADC"/>
    <property type="match status" value="1"/>
</dbReference>
<evidence type="ECO:0000256" key="3">
    <source>
        <dbReference type="ARBA" id="ARBA00022801"/>
    </source>
</evidence>
<dbReference type="GO" id="GO:0046872">
    <property type="term" value="F:metal ion binding"/>
    <property type="evidence" value="ECO:0007669"/>
    <property type="project" value="UniProtKB-KW"/>
</dbReference>
<dbReference type="PROSITE" id="PS01302">
    <property type="entry name" value="UPF0758"/>
    <property type="match status" value="1"/>
</dbReference>
<geneLocation type="plasmid" evidence="7 8">
    <name>pTHIMO01</name>
</geneLocation>
<organism evidence="7 8">
    <name type="scientific">Thioflavicoccus mobilis 8321</name>
    <dbReference type="NCBI Taxonomy" id="765912"/>
    <lineage>
        <taxon>Bacteria</taxon>
        <taxon>Pseudomonadati</taxon>
        <taxon>Pseudomonadota</taxon>
        <taxon>Gammaproteobacteria</taxon>
        <taxon>Chromatiales</taxon>
        <taxon>Chromatiaceae</taxon>
        <taxon>Thioflavicoccus</taxon>
    </lineage>
</organism>
<keyword evidence="2" id="KW-0479">Metal-binding</keyword>
<keyword evidence="5" id="KW-0482">Metalloprotease</keyword>
<evidence type="ECO:0000313" key="7">
    <source>
        <dbReference type="EMBL" id="AGA92395.1"/>
    </source>
</evidence>
<evidence type="ECO:0000256" key="5">
    <source>
        <dbReference type="ARBA" id="ARBA00023049"/>
    </source>
</evidence>